<evidence type="ECO:0000259" key="5">
    <source>
        <dbReference type="PROSITE" id="PS50994"/>
    </source>
</evidence>
<dbReference type="EMBL" id="CP051631">
    <property type="protein sequence ID" value="QJE07610.1"/>
    <property type="molecule type" value="Genomic_DNA"/>
</dbReference>
<evidence type="ECO:0000313" key="13">
    <source>
        <dbReference type="Proteomes" id="UP000502462"/>
    </source>
</evidence>
<dbReference type="Gene3D" id="1.10.10.10">
    <property type="entry name" value="Winged helix-like DNA-binding domain superfamily/Winged helix DNA-binding domain"/>
    <property type="match status" value="1"/>
</dbReference>
<dbReference type="InterPro" id="IPR036388">
    <property type="entry name" value="WH-like_DNA-bd_sf"/>
</dbReference>
<feature type="domain" description="Integrase catalytic" evidence="5">
    <location>
        <begin position="233"/>
        <end position="393"/>
    </location>
</feature>
<reference evidence="11 13" key="1">
    <citation type="submission" date="2020-04" db="EMBL/GenBank/DDBJ databases">
        <title>Closed genome of O121:H19 shiga- toxin Escherichia coli isolated from flour in USA, 2016.</title>
        <authorList>
            <person name="Haendiges J."/>
            <person name="Jinneman K.C."/>
            <person name="Gonzalez-Escalona N."/>
        </authorList>
    </citation>
    <scope>NUCLEOTIDE SEQUENCE [LARGE SCALE GENOMIC DNA]</scope>
    <source>
        <strain evidence="11 13">FDA858783-1-52</strain>
        <plasmid evidence="12">pFNW19M81</plasmid>
        <plasmid evidence="13">pfnw19m81</plasmid>
    </source>
</reference>
<dbReference type="InterPro" id="IPR002514">
    <property type="entry name" value="Transposase_8"/>
</dbReference>
<dbReference type="InterPro" id="IPR009057">
    <property type="entry name" value="Homeodomain-like_sf"/>
</dbReference>
<evidence type="ECO:0000313" key="6">
    <source>
        <dbReference type="EMBL" id="QJE03807.1"/>
    </source>
</evidence>
<dbReference type="SUPFAM" id="SSF53098">
    <property type="entry name" value="Ribonuclease H-like"/>
    <property type="match status" value="1"/>
</dbReference>
<dbReference type="Pfam" id="PF13333">
    <property type="entry name" value="rve_2"/>
    <property type="match status" value="1"/>
</dbReference>
<dbReference type="InterPro" id="IPR001584">
    <property type="entry name" value="Integrase_cat-core"/>
</dbReference>
<dbReference type="Pfam" id="PF00665">
    <property type="entry name" value="rve"/>
    <property type="match status" value="1"/>
</dbReference>
<dbReference type="AlphaFoldDB" id="A0AAP9MSU5"/>
<dbReference type="InterPro" id="IPR050900">
    <property type="entry name" value="Transposase_IS3/IS150/IS904"/>
</dbReference>
<dbReference type="PANTHER" id="PTHR46889:SF4">
    <property type="entry name" value="TRANSPOSASE INSO FOR INSERTION SEQUENCE ELEMENT IS911B-RELATED"/>
    <property type="match status" value="1"/>
</dbReference>
<sequence length="404" mass="46164">MTKNTRFSPEVRQRAIRMVLESQDEYDSQWAAICSIAPKIGCTPETLRVWVRQHERDTGGGDGGLTSAERQRLKELERENRELRRSNDILRQASAYFGEGGVRPPLEKMMPLLDKLREQYGVGPVCSELHIAPSTYYHCQQQRHHPDKRSARAQHDDWLKREIQRVYDENHQVYGVRKVWRQLLREGIRVARCTVARLMAVMGLTGVLRGKKVRTTVSRKAVAAGDRVNRQFVAERPDQLWVADFTWVSTWQGFVYVAFIIDVFAGYIVGWRVSSSMETAFVLDALEQALWARRPSGTIHHSDKGSQYVSLAYTQRLKEAGLLASTGSTGDSYDNAMAESINGLYKAEVIHRKRWKNRAEVELATLTWVDWYNNRRLLGRLGHTPPAEAEKAYYASIGNNDLAA</sequence>
<dbReference type="PANTHER" id="PTHR46889">
    <property type="entry name" value="TRANSPOSASE INSF FOR INSERTION SEQUENCE IS3B-RELATED"/>
    <property type="match status" value="1"/>
</dbReference>
<dbReference type="InterPro" id="IPR025948">
    <property type="entry name" value="HTH-like_dom"/>
</dbReference>
<feature type="coiled-coil region" evidence="4">
    <location>
        <begin position="66"/>
        <end position="93"/>
    </location>
</feature>
<evidence type="ECO:0000256" key="4">
    <source>
        <dbReference type="SAM" id="Coils"/>
    </source>
</evidence>
<dbReference type="SUPFAM" id="SSF46689">
    <property type="entry name" value="Homeodomain-like"/>
    <property type="match status" value="1"/>
</dbReference>
<evidence type="ECO:0000256" key="1">
    <source>
        <dbReference type="ARBA" id="ARBA00009964"/>
    </source>
</evidence>
<keyword evidence="12" id="KW-0614">Plasmid</keyword>
<evidence type="ECO:0000313" key="11">
    <source>
        <dbReference type="EMBL" id="QJE08478.1"/>
    </source>
</evidence>
<dbReference type="InterPro" id="IPR036397">
    <property type="entry name" value="RNaseH_sf"/>
</dbReference>
<dbReference type="EMBL" id="CP051631">
    <property type="protein sequence ID" value="QJE03807.1"/>
    <property type="molecule type" value="Genomic_DNA"/>
</dbReference>
<dbReference type="GO" id="GO:0004803">
    <property type="term" value="F:transposase activity"/>
    <property type="evidence" value="ECO:0007669"/>
    <property type="project" value="InterPro"/>
</dbReference>
<evidence type="ECO:0000313" key="9">
    <source>
        <dbReference type="EMBL" id="QJE07322.1"/>
    </source>
</evidence>
<accession>A0AAP9MSU5</accession>
<dbReference type="EMBL" id="CP051632">
    <property type="protein sequence ID" value="QJE08787.1"/>
    <property type="molecule type" value="Genomic_DNA"/>
</dbReference>
<dbReference type="PROSITE" id="PS50994">
    <property type="entry name" value="INTEGRASE"/>
    <property type="match status" value="1"/>
</dbReference>
<evidence type="ECO:0000313" key="12">
    <source>
        <dbReference type="EMBL" id="QJE08787.1"/>
    </source>
</evidence>
<dbReference type="Proteomes" id="UP000502462">
    <property type="component" value="Plasmid pFNW19M81"/>
</dbReference>
<dbReference type="Pfam" id="PF13276">
    <property type="entry name" value="HTH_21"/>
    <property type="match status" value="1"/>
</dbReference>
<dbReference type="NCBIfam" id="NF033516">
    <property type="entry name" value="transpos_IS3"/>
    <property type="match status" value="1"/>
</dbReference>
<evidence type="ECO:0000313" key="8">
    <source>
        <dbReference type="EMBL" id="QJE07206.1"/>
    </source>
</evidence>
<dbReference type="GO" id="GO:0015074">
    <property type="term" value="P:DNA integration"/>
    <property type="evidence" value="ECO:0007669"/>
    <property type="project" value="InterPro"/>
</dbReference>
<keyword evidence="4" id="KW-0175">Coiled coil</keyword>
<keyword evidence="2" id="KW-0815">Transposition</keyword>
<dbReference type="InterPro" id="IPR012337">
    <property type="entry name" value="RNaseH-like_sf"/>
</dbReference>
<name>A0AAP9MSU5_ECOLX</name>
<dbReference type="InterPro" id="IPR048020">
    <property type="entry name" value="Transpos_IS3"/>
</dbReference>
<gene>
    <name evidence="6" type="ORF">A9225_00260</name>
    <name evidence="7" type="ORF">A9225_11860</name>
    <name evidence="8" type="ORF">A9225_19240</name>
    <name evidence="9" type="ORF">A9225_19895</name>
    <name evidence="10" type="ORF">A9225_21510</name>
    <name evidence="11" type="ORF">A9225_26330</name>
    <name evidence="12" type="ORF">A9225_26870</name>
</gene>
<dbReference type="EMBL" id="CP051631">
    <property type="protein sequence ID" value="QJE05875.1"/>
    <property type="molecule type" value="Genomic_DNA"/>
</dbReference>
<evidence type="ECO:0000256" key="2">
    <source>
        <dbReference type="ARBA" id="ARBA00022578"/>
    </source>
</evidence>
<comment type="similarity">
    <text evidence="1">Belongs to the transposase 8 family.</text>
</comment>
<dbReference type="Gene3D" id="3.30.420.10">
    <property type="entry name" value="Ribonuclease H-like superfamily/Ribonuclease H"/>
    <property type="match status" value="1"/>
</dbReference>
<evidence type="ECO:0000313" key="10">
    <source>
        <dbReference type="EMBL" id="QJE07610.1"/>
    </source>
</evidence>
<geneLocation type="plasmid" evidence="12">
    <name>pFNW19M81</name>
</geneLocation>
<evidence type="ECO:0000313" key="7">
    <source>
        <dbReference type="EMBL" id="QJE05875.1"/>
    </source>
</evidence>
<protein>
    <submittedName>
        <fullName evidence="11">IS3 family transposase</fullName>
    </submittedName>
</protein>
<organism evidence="11 13">
    <name type="scientific">Escherichia coli O121</name>
    <dbReference type="NCBI Taxonomy" id="1055537"/>
    <lineage>
        <taxon>Bacteria</taxon>
        <taxon>Pseudomonadati</taxon>
        <taxon>Pseudomonadota</taxon>
        <taxon>Gammaproteobacteria</taxon>
        <taxon>Enterobacterales</taxon>
        <taxon>Enterobacteriaceae</taxon>
        <taxon>Escherichia</taxon>
    </lineage>
</organism>
<dbReference type="EMBL" id="CP051631">
    <property type="protein sequence ID" value="QJE07206.1"/>
    <property type="molecule type" value="Genomic_DNA"/>
</dbReference>
<dbReference type="Proteomes" id="UP000502462">
    <property type="component" value="Chromosome"/>
</dbReference>
<proteinExistence type="inferred from homology"/>
<dbReference type="GO" id="GO:0003677">
    <property type="term" value="F:DNA binding"/>
    <property type="evidence" value="ECO:0007669"/>
    <property type="project" value="InterPro"/>
</dbReference>
<geneLocation type="plasmid" evidence="13">
    <name>pfnw19m81</name>
</geneLocation>
<keyword evidence="3" id="KW-0233">DNA recombination</keyword>
<dbReference type="EMBL" id="CP051631">
    <property type="protein sequence ID" value="QJE07322.1"/>
    <property type="molecule type" value="Genomic_DNA"/>
</dbReference>
<dbReference type="GO" id="GO:0006313">
    <property type="term" value="P:DNA transposition"/>
    <property type="evidence" value="ECO:0007669"/>
    <property type="project" value="InterPro"/>
</dbReference>
<dbReference type="EMBL" id="CP051631">
    <property type="protein sequence ID" value="QJE08478.1"/>
    <property type="molecule type" value="Genomic_DNA"/>
</dbReference>
<dbReference type="Pfam" id="PF01527">
    <property type="entry name" value="HTH_Tnp_1"/>
    <property type="match status" value="1"/>
</dbReference>
<evidence type="ECO:0000256" key="3">
    <source>
        <dbReference type="ARBA" id="ARBA00023172"/>
    </source>
</evidence>